<name>A0A6F8T2M0_9GAMM</name>
<reference evidence="2" key="1">
    <citation type="journal article" date="2020" name="Microbiol. Resour. Announc.">
        <title>Complete Genome Sequence of Novel Psychrotolerant Legionella Strain TUM19329, Isolated from Antarctic Lake Sediment.</title>
        <authorList>
            <person name="Shimada S."/>
            <person name="Nakai R."/>
            <person name="Aoki K."/>
            <person name="Shimoeda N."/>
            <person name="Ohno G."/>
            <person name="Miyazaki Y."/>
            <person name="Kudoh S."/>
            <person name="Imura S."/>
            <person name="Watanabe K."/>
            <person name="Ishii Y."/>
            <person name="Tateda K."/>
        </authorList>
    </citation>
    <scope>NUCLEOTIDE SEQUENCE [LARGE SCALE GENOMIC DNA]</scope>
    <source>
        <strain evidence="2">TUM19329</strain>
    </source>
</reference>
<protein>
    <recommendedName>
        <fullName evidence="4">Cupin domain protein</fullName>
    </recommendedName>
</protein>
<dbReference type="InterPro" id="IPR014710">
    <property type="entry name" value="RmlC-like_jellyroll"/>
</dbReference>
<dbReference type="EMBL" id="AP022839">
    <property type="protein sequence ID" value="BCA94473.1"/>
    <property type="molecule type" value="Genomic_DNA"/>
</dbReference>
<evidence type="ECO:0000313" key="3">
    <source>
        <dbReference type="Proteomes" id="UP000502894"/>
    </source>
</evidence>
<evidence type="ECO:0000256" key="1">
    <source>
        <dbReference type="SAM" id="SignalP"/>
    </source>
</evidence>
<dbReference type="AlphaFoldDB" id="A0A6F8T2M0"/>
<feature type="signal peptide" evidence="1">
    <location>
        <begin position="1"/>
        <end position="20"/>
    </location>
</feature>
<keyword evidence="1" id="KW-0732">Signal</keyword>
<feature type="chain" id="PRO_5026040468" description="Cupin domain protein" evidence="1">
    <location>
        <begin position="21"/>
        <end position="127"/>
    </location>
</feature>
<sequence>MKNYWLVTLGVILGSTTAIAQTKGELTKRMEQFSNDQVTVWKTFIYPASGQELPMHRHEHDRVVVALTDGLLKIITDKGKSHNLKLEKDKAYYLSKDVPNELHKDINLTNHAIKVMVIELNNKQKKL</sequence>
<proteinExistence type="predicted"/>
<keyword evidence="3" id="KW-1185">Reference proteome</keyword>
<dbReference type="KEGG" id="lant:TUM19329_08340"/>
<dbReference type="Gene3D" id="2.60.120.10">
    <property type="entry name" value="Jelly Rolls"/>
    <property type="match status" value="1"/>
</dbReference>
<dbReference type="Proteomes" id="UP000502894">
    <property type="component" value="Chromosome"/>
</dbReference>
<organism evidence="2 3">
    <name type="scientific">Legionella antarctica</name>
    <dbReference type="NCBI Taxonomy" id="2708020"/>
    <lineage>
        <taxon>Bacteria</taxon>
        <taxon>Pseudomonadati</taxon>
        <taxon>Pseudomonadota</taxon>
        <taxon>Gammaproteobacteria</taxon>
        <taxon>Legionellales</taxon>
        <taxon>Legionellaceae</taxon>
        <taxon>Legionella</taxon>
    </lineage>
</organism>
<accession>A0A6F8T2M0</accession>
<gene>
    <name evidence="2" type="ORF">TUM19329_08340</name>
</gene>
<evidence type="ECO:0008006" key="4">
    <source>
        <dbReference type="Google" id="ProtNLM"/>
    </source>
</evidence>
<dbReference type="RefSeq" id="WP_173238448.1">
    <property type="nucleotide sequence ID" value="NZ_AP022839.1"/>
</dbReference>
<evidence type="ECO:0000313" key="2">
    <source>
        <dbReference type="EMBL" id="BCA94473.1"/>
    </source>
</evidence>